<keyword evidence="6" id="KW-0539">Nucleus</keyword>
<evidence type="ECO:0000259" key="10">
    <source>
        <dbReference type="Pfam" id="PF23878"/>
    </source>
</evidence>
<accession>A0A167D378</accession>
<feature type="region of interest" description="Disordered" evidence="7">
    <location>
        <begin position="1255"/>
        <end position="1285"/>
    </location>
</feature>
<dbReference type="RefSeq" id="XP_018734901.1">
    <property type="nucleotide sequence ID" value="XM_018882631.1"/>
</dbReference>
<sequence length="1388" mass="153867">MRNLVTAHRGVLTVRSETVPDLPLAWSEFDPFADTMICTYGPSADFRNVSVFASWELPQEENENEEVIKVLSSKYFSDTDNVVLVLSNGDLINVTGVASYSSAADGESVTPGIDSGEEAIVEIVGSIDDGVTDAAWSPDEEILSIVTSKSVILLSRVFESIAEASIQKDDLKISKHVSVGWGKKETQFEGKGAKALRDPTMPAKVDSGVAVESDSGQFTRISWRGDGEFVAVSTIDEVEGGLRRRTVRVYGRDGSLNSVSEPVDWLEGEISWRPSGNLIAGVQNKPSGQDLVFFERNGLRRGEFSLRRENLTAVGGASSGEHTSTAPPTEISHAPAVKGLAWNIDSDVLAVVFENTVQLWTVSNYAWHLKQEILPRGGHEGHIKWIRWHPEKPLSLLVCYEIESGCVFRLETHTLLWSLISGPSQQPNDLGTTVILDGSDIKITPLKIANTPPPMAFRTCTIDKNETVLHAAVNNTNDTLAILTRSRILIAEWNLSAEGRKVKTPQIVKEIPLLAVLPDDTVPKQLAFINNLVAIVVDEVVGSTMVVLELVNEIDENDETQLEYSVAAVHNIVPDVFILKTQSDYGAFVFETVDAKVHRLSPYDLEVIEADIARFPERCIAFEVDSGVSEAIEVEQKAVDYENDDIEASGPVAVFATPTAYGLSGKGRLYANQKQLSGSVTSLTISESHVIFTTAQHYLKFCHLSADVDEITVPSDEDQQSDERCRSIERGSLIVSVIPSKTALILQAPRGNLETIHPRIMVLSEVRRNIDAIRYDLAFKSCRVHRIDLNLLHDYSPQTFYDNLDTFVDQLASVEYIDLFLSGLKEADVSQTMYKETITEGIAKLKLDDQEAETAAPVVSGGPNATGSSATGESNKVNRICDALISVLDTPDRRTTYLQSILTAHACKSPPDLEAALLLAKELFPSKKPNSGSEVKSSTTNLAETAVQHLCFLQDVELLYRTALGLYDLELTLLVAQQSQKDPKEYLPFLQNIQLQTPLRGKFLIDTHLKRYEKALLHLSQLGEEAFDELLDYVVEHQLYKPALSIYKYDAGKQDQILELYASFLQGQTNYSEAALAYEALGKFEDAVDVYQLSGDWSAALAILSEHKSLFNEDKLIETAQHLGELAYDAHQYQAAATIQLDYLKDIKEAARILCKGHLYDEAIRVVTLHNHPEYLELIIDSGLLEGFGQISELVSDCKSQVKSQVNRIRELRTKKAADPLGFFGGGPEDDTPDNVSIAPTESSTAPSFFTRYTGKTAGTAQTGASRRTAKNKRREERKRARGKKGSVYEEEYLVNSMGRLIDRLHETQPEATRLIEGLIRRKMRSHAYQVQAMFVQVLQDVSDVVEEIFTLSEKDRERYDDDGNVYYLDPLPLPVIKPFPTKHMLDF</sequence>
<dbReference type="UniPathway" id="UPA00988"/>
<dbReference type="Pfam" id="PF23925">
    <property type="entry name" value="A-sol_ELP1"/>
    <property type="match status" value="2"/>
</dbReference>
<keyword evidence="3 6" id="KW-0963">Cytoplasm</keyword>
<dbReference type="InterPro" id="IPR056164">
    <property type="entry name" value="Beta-prop_ELP1_1st"/>
</dbReference>
<dbReference type="Proteomes" id="UP000189580">
    <property type="component" value="Chromosome a"/>
</dbReference>
<dbReference type="EMBL" id="CP014501">
    <property type="protein sequence ID" value="ANB12424.1"/>
    <property type="molecule type" value="Genomic_DNA"/>
</dbReference>
<dbReference type="Pfam" id="PF23936">
    <property type="entry name" value="HB_ELP1"/>
    <property type="match status" value="1"/>
</dbReference>
<evidence type="ECO:0000256" key="6">
    <source>
        <dbReference type="PIRNR" id="PIRNR017233"/>
    </source>
</evidence>
<dbReference type="InterPro" id="IPR056169">
    <property type="entry name" value="HB_ELP1"/>
</dbReference>
<organism evidence="13 14">
    <name type="scientific">Sugiyamaella lignohabitans</name>
    <dbReference type="NCBI Taxonomy" id="796027"/>
    <lineage>
        <taxon>Eukaryota</taxon>
        <taxon>Fungi</taxon>
        <taxon>Dikarya</taxon>
        <taxon>Ascomycota</taxon>
        <taxon>Saccharomycotina</taxon>
        <taxon>Dipodascomycetes</taxon>
        <taxon>Dipodascales</taxon>
        <taxon>Trichomonascaceae</taxon>
        <taxon>Sugiyamaella</taxon>
    </lineage>
</organism>
<reference evidence="13 14" key="1">
    <citation type="submission" date="2016-02" db="EMBL/GenBank/DDBJ databases">
        <title>Complete genome sequence and transcriptome regulation of the pentose utilising yeast Sugiyamaella lignohabitans.</title>
        <authorList>
            <person name="Bellasio M."/>
            <person name="Peymann A."/>
            <person name="Valli M."/>
            <person name="Sipitzky M."/>
            <person name="Graf A."/>
            <person name="Sauer M."/>
            <person name="Marx H."/>
            <person name="Mattanovich D."/>
        </authorList>
    </citation>
    <scope>NUCLEOTIDE SEQUENCE [LARGE SCALE GENOMIC DNA]</scope>
    <source>
        <strain evidence="13 14">CBS 10342</strain>
    </source>
</reference>
<feature type="domain" description="ELP1 alpha-solenoid" evidence="11">
    <location>
        <begin position="759"/>
        <end position="842"/>
    </location>
</feature>
<evidence type="ECO:0000256" key="5">
    <source>
        <dbReference type="ARBA" id="ARBA00029535"/>
    </source>
</evidence>
<gene>
    <name evidence="13" type="primary">IKI3</name>
    <name evidence="13" type="ORF">AWJ20_677</name>
</gene>
<dbReference type="KEGG" id="slb:AWJ20_677"/>
<dbReference type="PANTHER" id="PTHR12747:SF0">
    <property type="entry name" value="ELONGATOR COMPLEX PROTEIN 1"/>
    <property type="match status" value="1"/>
</dbReference>
<feature type="domain" description="ELP1 TPR" evidence="10">
    <location>
        <begin position="1002"/>
        <end position="1165"/>
    </location>
</feature>
<evidence type="ECO:0000259" key="12">
    <source>
        <dbReference type="Pfam" id="PF23936"/>
    </source>
</evidence>
<comment type="pathway">
    <text evidence="1">tRNA modification; 5-methoxycarbonylmethyl-2-thiouridine-tRNA biosynthesis.</text>
</comment>
<dbReference type="OrthoDB" id="40048at2759"/>
<comment type="subcellular location">
    <subcellularLocation>
        <location evidence="6">Cytoplasm</location>
    </subcellularLocation>
    <subcellularLocation>
        <location evidence="6">Nucleus</location>
    </subcellularLocation>
</comment>
<name>A0A167D378_9ASCO</name>
<proteinExistence type="inferred from homology"/>
<dbReference type="GO" id="GO:0005634">
    <property type="term" value="C:nucleus"/>
    <property type="evidence" value="ECO:0007669"/>
    <property type="project" value="UniProtKB-SubCell"/>
</dbReference>
<dbReference type="Pfam" id="PF23797">
    <property type="entry name" value="Beta-prop_ELP1_2nd"/>
    <property type="match status" value="1"/>
</dbReference>
<dbReference type="PANTHER" id="PTHR12747">
    <property type="entry name" value="ELONGATOR COMPLEX PROTEIN 1"/>
    <property type="match status" value="1"/>
</dbReference>
<dbReference type="InterPro" id="IPR015943">
    <property type="entry name" value="WD40/YVTN_repeat-like_dom_sf"/>
</dbReference>
<evidence type="ECO:0000256" key="1">
    <source>
        <dbReference type="ARBA" id="ARBA00005043"/>
    </source>
</evidence>
<evidence type="ECO:0000313" key="14">
    <source>
        <dbReference type="Proteomes" id="UP000189580"/>
    </source>
</evidence>
<dbReference type="InterPro" id="IPR056166">
    <property type="entry name" value="TPR_ELP1"/>
</dbReference>
<feature type="domain" description="ELP1 N-terminal second beta-propeller" evidence="9">
    <location>
        <begin position="436"/>
        <end position="735"/>
    </location>
</feature>
<dbReference type="GO" id="GO:0005829">
    <property type="term" value="C:cytosol"/>
    <property type="evidence" value="ECO:0007669"/>
    <property type="project" value="TreeGrafter"/>
</dbReference>
<feature type="domain" description="ELP1 three-helical bundle" evidence="12">
    <location>
        <begin position="1180"/>
        <end position="1349"/>
    </location>
</feature>
<feature type="compositionally biased region" description="Low complexity" evidence="7">
    <location>
        <begin position="1255"/>
        <end position="1267"/>
    </location>
</feature>
<dbReference type="PIRSF" id="PIRSF017233">
    <property type="entry name" value="IKAP"/>
    <property type="match status" value="1"/>
</dbReference>
<evidence type="ECO:0000259" key="8">
    <source>
        <dbReference type="Pfam" id="PF04762"/>
    </source>
</evidence>
<evidence type="ECO:0000256" key="3">
    <source>
        <dbReference type="ARBA" id="ARBA00022490"/>
    </source>
</evidence>
<dbReference type="GO" id="GO:0002926">
    <property type="term" value="P:tRNA wobble base 5-methoxycarbonylmethyl-2-thiouridinylation"/>
    <property type="evidence" value="ECO:0007669"/>
    <property type="project" value="TreeGrafter"/>
</dbReference>
<dbReference type="Pfam" id="PF23878">
    <property type="entry name" value="TPR_ELP1"/>
    <property type="match status" value="1"/>
</dbReference>
<feature type="region of interest" description="Disordered" evidence="7">
    <location>
        <begin position="854"/>
        <end position="873"/>
    </location>
</feature>
<comment type="similarity">
    <text evidence="2 6">Belongs to the ELP1/IKA1 family.</text>
</comment>
<feature type="domain" description="ELP1 alpha-solenoid" evidence="11">
    <location>
        <begin position="867"/>
        <end position="992"/>
    </location>
</feature>
<dbReference type="InterPro" id="IPR056165">
    <property type="entry name" value="Beta-prop_ELP1_2nd"/>
</dbReference>
<dbReference type="GO" id="GO:0033588">
    <property type="term" value="C:elongator holoenzyme complex"/>
    <property type="evidence" value="ECO:0007669"/>
    <property type="project" value="InterPro"/>
</dbReference>
<evidence type="ECO:0000256" key="2">
    <source>
        <dbReference type="ARBA" id="ARBA00006086"/>
    </source>
</evidence>
<keyword evidence="14" id="KW-1185">Reference proteome</keyword>
<dbReference type="Gene3D" id="2.130.10.10">
    <property type="entry name" value="YVTN repeat-like/Quinoprotein amine dehydrogenase"/>
    <property type="match status" value="1"/>
</dbReference>
<dbReference type="InterPro" id="IPR056167">
    <property type="entry name" value="A-sol_ELP1"/>
</dbReference>
<evidence type="ECO:0000313" key="13">
    <source>
        <dbReference type="EMBL" id="ANB12424.1"/>
    </source>
</evidence>
<dbReference type="Pfam" id="PF04762">
    <property type="entry name" value="Beta-prop_ELP1_1st"/>
    <property type="match status" value="1"/>
</dbReference>
<protein>
    <recommendedName>
        <fullName evidence="5 6">Elongator complex protein 1</fullName>
    </recommendedName>
</protein>
<dbReference type="GO" id="GO:0000049">
    <property type="term" value="F:tRNA binding"/>
    <property type="evidence" value="ECO:0007669"/>
    <property type="project" value="TreeGrafter"/>
</dbReference>
<dbReference type="SUPFAM" id="SSF69322">
    <property type="entry name" value="Tricorn protease domain 2"/>
    <property type="match status" value="1"/>
</dbReference>
<dbReference type="GeneID" id="30037735"/>
<evidence type="ECO:0000259" key="11">
    <source>
        <dbReference type="Pfam" id="PF23925"/>
    </source>
</evidence>
<feature type="domain" description="ELP1 first N-terminal beta-propeller" evidence="8">
    <location>
        <begin position="1"/>
        <end position="391"/>
    </location>
</feature>
<feature type="compositionally biased region" description="Polar residues" evidence="7">
    <location>
        <begin position="863"/>
        <end position="873"/>
    </location>
</feature>
<evidence type="ECO:0000256" key="4">
    <source>
        <dbReference type="ARBA" id="ARBA00022694"/>
    </source>
</evidence>
<evidence type="ECO:0000259" key="9">
    <source>
        <dbReference type="Pfam" id="PF23797"/>
    </source>
</evidence>
<comment type="function">
    <text evidence="6">Component of the elongator complex which is required for multiple tRNA modifications, including mcm5U (5-methoxycarbonylmethyl uridine), mcm5s2U (5-methoxycarbonylmethyl-2-thiouridine), and ncm5U (5-carbamoylmethyl uridine). The elongator complex catalyzes formation of carboxymethyluridine in the wobble base at position 34 in tRNAs.</text>
</comment>
<evidence type="ECO:0000256" key="7">
    <source>
        <dbReference type="SAM" id="MobiDB-lite"/>
    </source>
</evidence>
<keyword evidence="4" id="KW-0819">tRNA processing</keyword>
<dbReference type="InterPro" id="IPR006849">
    <property type="entry name" value="Elp1"/>
</dbReference>